<dbReference type="OrthoDB" id="10660812at2759"/>
<dbReference type="EMBL" id="JYDP01000015">
    <property type="protein sequence ID" value="KRZ15796.1"/>
    <property type="molecule type" value="Genomic_DNA"/>
</dbReference>
<organism evidence="1 2">
    <name type="scientific">Trichinella zimbabwensis</name>
    <dbReference type="NCBI Taxonomy" id="268475"/>
    <lineage>
        <taxon>Eukaryota</taxon>
        <taxon>Metazoa</taxon>
        <taxon>Ecdysozoa</taxon>
        <taxon>Nematoda</taxon>
        <taxon>Enoplea</taxon>
        <taxon>Dorylaimia</taxon>
        <taxon>Trichinellida</taxon>
        <taxon>Trichinellidae</taxon>
        <taxon>Trichinella</taxon>
    </lineage>
</organism>
<sequence>MFIFKTVPAVGVVCSPRRRALALFQQTQHSRLEHKRELSLKNPIDFLSQANTIIVVSGQGDFPIGRPVAPYCRVNIGNKFPSSSSENSIIDATRFIQTSNSVLQKLPGSKLAKWEICFLFCQSNKKQKTNKKERKLNLKKSKPTVLAVRRRERKCEREAFCHNTSALLSRLERAMELRLGVISCGLGGPICFRLRSPGCSRGRGPILTNDRITCVLAVTDPGQRGVSRTVRAAHARSEPNIRSKCVQYKKQIEEEDMDGWMDVSRLGGFSSSLLLLLLLLLSWEGRAKANAREHERQRIFLAT</sequence>
<keyword evidence="2" id="KW-1185">Reference proteome</keyword>
<dbReference type="AlphaFoldDB" id="A0A0V1I069"/>
<dbReference type="Proteomes" id="UP000055024">
    <property type="component" value="Unassembled WGS sequence"/>
</dbReference>
<evidence type="ECO:0000313" key="1">
    <source>
        <dbReference type="EMBL" id="KRZ15796.1"/>
    </source>
</evidence>
<evidence type="ECO:0000313" key="2">
    <source>
        <dbReference type="Proteomes" id="UP000055024"/>
    </source>
</evidence>
<reference evidence="1 2" key="1">
    <citation type="submission" date="2015-01" db="EMBL/GenBank/DDBJ databases">
        <title>Evolution of Trichinella species and genotypes.</title>
        <authorList>
            <person name="Korhonen P.K."/>
            <person name="Edoardo P."/>
            <person name="Giuseppe L.R."/>
            <person name="Gasser R.B."/>
        </authorList>
    </citation>
    <scope>NUCLEOTIDE SEQUENCE [LARGE SCALE GENOMIC DNA]</scope>
    <source>
        <strain evidence="1">ISS1029</strain>
    </source>
</reference>
<gene>
    <name evidence="1" type="ORF">T11_8387</name>
</gene>
<comment type="caution">
    <text evidence="1">The sequence shown here is derived from an EMBL/GenBank/DDBJ whole genome shotgun (WGS) entry which is preliminary data.</text>
</comment>
<protein>
    <submittedName>
        <fullName evidence="1">Uncharacterized protein</fullName>
    </submittedName>
</protein>
<name>A0A0V1I069_9BILA</name>
<accession>A0A0V1I069</accession>
<proteinExistence type="predicted"/>